<dbReference type="InterPro" id="IPR036365">
    <property type="entry name" value="PGBD-like_sf"/>
</dbReference>
<dbReference type="NCBIfam" id="TIGR00534">
    <property type="entry name" value="OpcA"/>
    <property type="match status" value="1"/>
</dbReference>
<dbReference type="InterPro" id="IPR002477">
    <property type="entry name" value="Peptidoglycan-bd-like"/>
</dbReference>
<dbReference type="Pfam" id="PF01471">
    <property type="entry name" value="PG_binding_1"/>
    <property type="match status" value="1"/>
</dbReference>
<feature type="domain" description="Glucose-6-phosphate dehydrogenase assembly protein OpcA C-terminal" evidence="3">
    <location>
        <begin position="266"/>
        <end position="443"/>
    </location>
</feature>
<dbReference type="EMBL" id="JAAHFQ010000253">
    <property type="protein sequence ID" value="NER28726.1"/>
    <property type="molecule type" value="Genomic_DNA"/>
</dbReference>
<dbReference type="PANTHER" id="PTHR38658">
    <property type="entry name" value="OXPP CYCLE PROTEIN OPCA-RELATED"/>
    <property type="match status" value="1"/>
</dbReference>
<reference evidence="4" key="1">
    <citation type="submission" date="2019-11" db="EMBL/GenBank/DDBJ databases">
        <title>Genomic insights into an expanded diversity of filamentous marine cyanobacteria reveals the extraordinary biosynthetic potential of Moorea and Okeania.</title>
        <authorList>
            <person name="Ferreira Leao T."/>
            <person name="Wang M."/>
            <person name="Moss N."/>
            <person name="Da Silva R."/>
            <person name="Sanders J."/>
            <person name="Nurk S."/>
            <person name="Gurevich A."/>
            <person name="Humphrey G."/>
            <person name="Reher R."/>
            <person name="Zhu Q."/>
            <person name="Belda-Ferre P."/>
            <person name="Glukhov E."/>
            <person name="Rex R."/>
            <person name="Dorrestein P.C."/>
            <person name="Knight R."/>
            <person name="Pevzner P."/>
            <person name="Gerwick W.H."/>
            <person name="Gerwick L."/>
        </authorList>
    </citation>
    <scope>NUCLEOTIDE SEQUENCE</scope>
    <source>
        <strain evidence="4">SIO1C4</strain>
    </source>
</reference>
<organism evidence="4">
    <name type="scientific">Symploca sp. SIO1C4</name>
    <dbReference type="NCBI Taxonomy" id="2607765"/>
    <lineage>
        <taxon>Bacteria</taxon>
        <taxon>Bacillati</taxon>
        <taxon>Cyanobacteriota</taxon>
        <taxon>Cyanophyceae</taxon>
        <taxon>Coleofasciculales</taxon>
        <taxon>Coleofasciculaceae</taxon>
        <taxon>Symploca</taxon>
    </lineage>
</organism>
<dbReference type="InterPro" id="IPR046801">
    <property type="entry name" value="OpcA_G6PD_N"/>
</dbReference>
<dbReference type="InterPro" id="IPR004555">
    <property type="entry name" value="G6PDH_assembly_OpcA"/>
</dbReference>
<dbReference type="InterPro" id="IPR046802">
    <property type="entry name" value="OpcA_G6PD_C"/>
</dbReference>
<accession>A0A6B3N4V5</accession>
<proteinExistence type="predicted"/>
<comment type="caution">
    <text evidence="4">The sequence shown here is derived from an EMBL/GenBank/DDBJ whole genome shotgun (WGS) entry which is preliminary data.</text>
</comment>
<feature type="domain" description="Glucose-6-phosphate dehydrogenase assembly protein OpcA N-terminal" evidence="2">
    <location>
        <begin position="141"/>
        <end position="258"/>
    </location>
</feature>
<feature type="domain" description="Peptidoglycan binding-like" evidence="1">
    <location>
        <begin position="61"/>
        <end position="110"/>
    </location>
</feature>
<dbReference type="InterPro" id="IPR036366">
    <property type="entry name" value="PGBDSf"/>
</dbReference>
<sequence>MTTKSPPVVSIQSPKDVSLSDIEAELHQIWQSYGAAGENGEPPYAMRATTFSLVIYEPDETQQLLAALGYYTGTIDGIAGPRTFSALKAAQKTYGLLRTGKADDCTKQRLRDEYNTRLQNGELNNTERLKYSPDRQGSGIADAIAAANPCRIISLSPLLGEDQGVTAQVSASCPIQKHSQSSLVCCEYISLRGTAAALERIGGLITELMIGELPKFVWWKGTPDPEYGLFKRLSSLSNSVIIDSSSFNDVESDLLQMHSLMAQGTAIADLNWRRLAPWQELTAEAFDPPERRAAIVEVDQVTIDYEKGNPAQALMFLGWLASRLQWRPISCQKEGGDYDIRRVKFVAGDQRTVEAELAGIPVADVGDIPGDLISLRLGSTNTEADCCTVLCSETTGCMRMEAGGGAQSCRIQQVSPLFDQKTELLLSQQLQRWGREMLYEESLAVTDQILK</sequence>
<evidence type="ECO:0000313" key="4">
    <source>
        <dbReference type="EMBL" id="NER28726.1"/>
    </source>
</evidence>
<dbReference type="Gene3D" id="1.10.101.10">
    <property type="entry name" value="PGBD-like superfamily/PGBD"/>
    <property type="match status" value="1"/>
</dbReference>
<dbReference type="Pfam" id="PF20171">
    <property type="entry name" value="OpcA_G6PD_C"/>
    <property type="match status" value="1"/>
</dbReference>
<dbReference type="Pfam" id="PF10128">
    <property type="entry name" value="OpcA_G6PD_assem"/>
    <property type="match status" value="1"/>
</dbReference>
<dbReference type="SUPFAM" id="SSF47090">
    <property type="entry name" value="PGBD-like"/>
    <property type="match status" value="1"/>
</dbReference>
<evidence type="ECO:0000259" key="3">
    <source>
        <dbReference type="Pfam" id="PF20171"/>
    </source>
</evidence>
<dbReference type="PANTHER" id="PTHR38658:SF1">
    <property type="entry name" value="OXPP CYCLE PROTEIN OPCA-RELATED"/>
    <property type="match status" value="1"/>
</dbReference>
<evidence type="ECO:0000259" key="1">
    <source>
        <dbReference type="Pfam" id="PF01471"/>
    </source>
</evidence>
<gene>
    <name evidence="4" type="primary">opcA</name>
    <name evidence="4" type="ORF">F6J89_14090</name>
</gene>
<dbReference type="AlphaFoldDB" id="A0A6B3N4V5"/>
<protein>
    <submittedName>
        <fullName evidence="4">Glucose-6-phosphate dehydrogenase assembly protein OpcA</fullName>
    </submittedName>
</protein>
<evidence type="ECO:0000259" key="2">
    <source>
        <dbReference type="Pfam" id="PF10128"/>
    </source>
</evidence>
<name>A0A6B3N4V5_9CYAN</name>